<dbReference type="EMBL" id="CP159925">
    <property type="protein sequence ID" value="XCO74390.1"/>
    <property type="molecule type" value="Genomic_DNA"/>
</dbReference>
<dbReference type="Proteomes" id="UP001387215">
    <property type="component" value="Unassembled WGS sequence"/>
</dbReference>
<gene>
    <name evidence="2" type="ORF">ABU614_18710</name>
    <name evidence="1" type="ORF">V2J18_12355</name>
</gene>
<evidence type="ECO:0000313" key="1">
    <source>
        <dbReference type="EMBL" id="MEI2455474.1"/>
    </source>
</evidence>
<dbReference type="PIRSF" id="PIRSF007028">
    <property type="entry name" value="UCP007028"/>
    <property type="match status" value="1"/>
</dbReference>
<dbReference type="EMBL" id="JBANDL010000002">
    <property type="protein sequence ID" value="MEI2455474.1"/>
    <property type="molecule type" value="Genomic_DNA"/>
</dbReference>
<reference evidence="2" key="2">
    <citation type="submission" date="2024-06" db="EMBL/GenBank/DDBJ databases">
        <authorList>
            <person name="Li S."/>
        </authorList>
    </citation>
    <scope>NUCLEOTIDE SEQUENCE</scope>
    <source>
        <strain evidence="2">SR10</strain>
    </source>
</reference>
<organism evidence="2">
    <name type="scientific">Lysobacter firmicutimachus</name>
    <dbReference type="NCBI Taxonomy" id="1792846"/>
    <lineage>
        <taxon>Bacteria</taxon>
        <taxon>Pseudomonadati</taxon>
        <taxon>Pseudomonadota</taxon>
        <taxon>Gammaproteobacteria</taxon>
        <taxon>Lysobacterales</taxon>
        <taxon>Lysobacteraceae</taxon>
        <taxon>Lysobacter</taxon>
    </lineage>
</organism>
<proteinExistence type="predicted"/>
<evidence type="ECO:0000313" key="2">
    <source>
        <dbReference type="EMBL" id="XCO74390.1"/>
    </source>
</evidence>
<name>A0AAU8MPN5_9GAMM</name>
<dbReference type="Gene3D" id="3.30.70.100">
    <property type="match status" value="1"/>
</dbReference>
<protein>
    <submittedName>
        <fullName evidence="2">DUF1428 domain-containing protein</fullName>
    </submittedName>
</protein>
<dbReference type="SUPFAM" id="SSF54909">
    <property type="entry name" value="Dimeric alpha+beta barrel"/>
    <property type="match status" value="1"/>
</dbReference>
<evidence type="ECO:0000313" key="3">
    <source>
        <dbReference type="Proteomes" id="UP001387215"/>
    </source>
</evidence>
<sequence>MSYVDGYVLPVPKANVAAYRKLARKAGKIWMEHGALQYVETIADDVKPGKSTSFPQSVKLKPDETVAFSWIVFKSRKHRDKVNALVMKDPRLDGMGPQAMPFDMKRMIFGGFKPIVQF</sequence>
<keyword evidence="3" id="KW-1185">Reference proteome</keyword>
<dbReference type="InterPro" id="IPR011008">
    <property type="entry name" value="Dimeric_a/b-barrel"/>
</dbReference>
<dbReference type="AlphaFoldDB" id="A0AAU8MPN5"/>
<reference evidence="1 3" key="1">
    <citation type="submission" date="2024-02" db="EMBL/GenBank/DDBJ databases">
        <title>Lysobacter Genome Sequencing and Mining.</title>
        <authorList>
            <person name="Bierman J."/>
            <person name="Walker M.C."/>
        </authorList>
    </citation>
    <scope>NUCLEOTIDE SEQUENCE [LARGE SCALE GENOMIC DNA]</scope>
    <source>
        <strain evidence="1 3">PB6250</strain>
    </source>
</reference>
<dbReference type="InterPro" id="IPR009874">
    <property type="entry name" value="DUF1428"/>
</dbReference>
<dbReference type="RefSeq" id="WP_064747870.1">
    <property type="nucleotide sequence ID" value="NZ_CP159925.1"/>
</dbReference>
<dbReference type="Pfam" id="PF07237">
    <property type="entry name" value="DUF1428"/>
    <property type="match status" value="1"/>
</dbReference>
<accession>A0AAU8MPN5</accession>